<evidence type="ECO:0000256" key="1">
    <source>
        <dbReference type="SAM" id="MobiDB-lite"/>
    </source>
</evidence>
<gene>
    <name evidence="2" type="primary">Necator_chrI.g3268</name>
    <name evidence="2" type="ORF">RB195_007139</name>
</gene>
<comment type="caution">
    <text evidence="2">The sequence shown here is derived from an EMBL/GenBank/DDBJ whole genome shotgun (WGS) entry which is preliminary data.</text>
</comment>
<evidence type="ECO:0000313" key="3">
    <source>
        <dbReference type="Proteomes" id="UP001303046"/>
    </source>
</evidence>
<organism evidence="2 3">
    <name type="scientific">Necator americanus</name>
    <name type="common">Human hookworm</name>
    <dbReference type="NCBI Taxonomy" id="51031"/>
    <lineage>
        <taxon>Eukaryota</taxon>
        <taxon>Metazoa</taxon>
        <taxon>Ecdysozoa</taxon>
        <taxon>Nematoda</taxon>
        <taxon>Chromadorea</taxon>
        <taxon>Rhabditida</taxon>
        <taxon>Rhabditina</taxon>
        <taxon>Rhabditomorpha</taxon>
        <taxon>Strongyloidea</taxon>
        <taxon>Ancylostomatidae</taxon>
        <taxon>Bunostominae</taxon>
        <taxon>Necator</taxon>
    </lineage>
</organism>
<evidence type="ECO:0000313" key="2">
    <source>
        <dbReference type="EMBL" id="KAK6730500.1"/>
    </source>
</evidence>
<sequence>MYCNITDWLESQRKQQQQRRRSTSEPEGVSDISCSEQSKKRLGGVPSVLTIITMSVRSPPGQNESFGSLGRRKELALRVGRG</sequence>
<feature type="region of interest" description="Disordered" evidence="1">
    <location>
        <begin position="1"/>
        <end position="37"/>
    </location>
</feature>
<dbReference type="EMBL" id="JAVFWL010000001">
    <property type="protein sequence ID" value="KAK6730500.1"/>
    <property type="molecule type" value="Genomic_DNA"/>
</dbReference>
<dbReference type="Proteomes" id="UP001303046">
    <property type="component" value="Unassembled WGS sequence"/>
</dbReference>
<proteinExistence type="predicted"/>
<accession>A0ABR1BZ53</accession>
<protein>
    <submittedName>
        <fullName evidence="2">Uncharacterized protein</fullName>
    </submittedName>
</protein>
<keyword evidence="3" id="KW-1185">Reference proteome</keyword>
<name>A0ABR1BZ53_NECAM</name>
<reference evidence="2 3" key="1">
    <citation type="submission" date="2023-08" db="EMBL/GenBank/DDBJ databases">
        <title>A Necator americanus chromosomal reference genome.</title>
        <authorList>
            <person name="Ilik V."/>
            <person name="Petrzelkova K.J."/>
            <person name="Pardy F."/>
            <person name="Fuh T."/>
            <person name="Niatou-Singa F.S."/>
            <person name="Gouil Q."/>
            <person name="Baker L."/>
            <person name="Ritchie M.E."/>
            <person name="Jex A.R."/>
            <person name="Gazzola D."/>
            <person name="Li H."/>
            <person name="Toshio Fujiwara R."/>
            <person name="Zhan B."/>
            <person name="Aroian R.V."/>
            <person name="Pafco B."/>
            <person name="Schwarz E.M."/>
        </authorList>
    </citation>
    <scope>NUCLEOTIDE SEQUENCE [LARGE SCALE GENOMIC DNA]</scope>
    <source>
        <strain evidence="2 3">Aroian</strain>
        <tissue evidence="2">Whole animal</tissue>
    </source>
</reference>